<keyword evidence="4 7" id="KW-0238">DNA-binding</keyword>
<keyword evidence="2" id="KW-0902">Two-component regulatory system</keyword>
<reference evidence="10" key="2">
    <citation type="submission" date="2020-09" db="EMBL/GenBank/DDBJ databases">
        <authorList>
            <person name="Sun Q."/>
            <person name="Zhou Y."/>
        </authorList>
    </citation>
    <scope>NUCLEOTIDE SEQUENCE</scope>
    <source>
        <strain evidence="10">CGMCC 1.15448</strain>
    </source>
</reference>
<feature type="domain" description="OmpR/PhoB-type" evidence="9">
    <location>
        <begin position="124"/>
        <end position="224"/>
    </location>
</feature>
<dbReference type="Pfam" id="PF00072">
    <property type="entry name" value="Response_reg"/>
    <property type="match status" value="1"/>
</dbReference>
<keyword evidence="1 6" id="KW-0597">Phosphoprotein</keyword>
<evidence type="ECO:0000256" key="6">
    <source>
        <dbReference type="PROSITE-ProRule" id="PRU00169"/>
    </source>
</evidence>
<evidence type="ECO:0000256" key="1">
    <source>
        <dbReference type="ARBA" id="ARBA00022553"/>
    </source>
</evidence>
<feature type="modified residue" description="4-aspartylphosphate" evidence="6">
    <location>
        <position position="51"/>
    </location>
</feature>
<dbReference type="GO" id="GO:0005829">
    <property type="term" value="C:cytosol"/>
    <property type="evidence" value="ECO:0007669"/>
    <property type="project" value="TreeGrafter"/>
</dbReference>
<dbReference type="AlphaFoldDB" id="A0A8J2XSC9"/>
<keyword evidence="5" id="KW-0804">Transcription</keyword>
<evidence type="ECO:0000313" key="10">
    <source>
        <dbReference type="EMBL" id="GGA90532.1"/>
    </source>
</evidence>
<feature type="domain" description="Response regulatory" evidence="8">
    <location>
        <begin position="2"/>
        <end position="116"/>
    </location>
</feature>
<evidence type="ECO:0000256" key="3">
    <source>
        <dbReference type="ARBA" id="ARBA00023015"/>
    </source>
</evidence>
<protein>
    <submittedName>
        <fullName evidence="10">DNA-binding response regulator</fullName>
    </submittedName>
</protein>
<dbReference type="InterPro" id="IPR039420">
    <property type="entry name" value="WalR-like"/>
</dbReference>
<dbReference type="Gene3D" id="1.10.10.10">
    <property type="entry name" value="Winged helix-like DNA-binding domain superfamily/Winged helix DNA-binding domain"/>
    <property type="match status" value="1"/>
</dbReference>
<dbReference type="PANTHER" id="PTHR48111">
    <property type="entry name" value="REGULATOR OF RPOS"/>
    <property type="match status" value="1"/>
</dbReference>
<dbReference type="InterPro" id="IPR001867">
    <property type="entry name" value="OmpR/PhoB-type_DNA-bd"/>
</dbReference>
<dbReference type="RefSeq" id="WP_188929565.1">
    <property type="nucleotide sequence ID" value="NZ_BMJC01000001.1"/>
</dbReference>
<dbReference type="SUPFAM" id="SSF52172">
    <property type="entry name" value="CheY-like"/>
    <property type="match status" value="1"/>
</dbReference>
<feature type="DNA-binding region" description="OmpR/PhoB-type" evidence="7">
    <location>
        <begin position="124"/>
        <end position="224"/>
    </location>
</feature>
<evidence type="ECO:0000313" key="11">
    <source>
        <dbReference type="Proteomes" id="UP000607559"/>
    </source>
</evidence>
<name>A0A8J2XSC9_9BACT</name>
<comment type="caution">
    <text evidence="10">The sequence shown here is derived from an EMBL/GenBank/DDBJ whole genome shotgun (WGS) entry which is preliminary data.</text>
</comment>
<dbReference type="InterPro" id="IPR001789">
    <property type="entry name" value="Sig_transdc_resp-reg_receiver"/>
</dbReference>
<keyword evidence="3" id="KW-0805">Transcription regulation</keyword>
<evidence type="ECO:0000256" key="4">
    <source>
        <dbReference type="ARBA" id="ARBA00023125"/>
    </source>
</evidence>
<dbReference type="GO" id="GO:0032993">
    <property type="term" value="C:protein-DNA complex"/>
    <property type="evidence" value="ECO:0007669"/>
    <property type="project" value="TreeGrafter"/>
</dbReference>
<dbReference type="CDD" id="cd00383">
    <property type="entry name" value="trans_reg_C"/>
    <property type="match status" value="1"/>
</dbReference>
<sequence>MKVLIIEDQQELSDSIMAYLARENFACEVAYDFETAREKVNKYEYSCIILDISLPLGNGLNILKELKARDKAEGVLIISARNSLDDKLHGLNLGADDYLTKPFHLPELAARVNAIIRRMSFEGKNKIVQGSLSLNLRDKTVTGAKGPIPLTRKEYDLLVYFMANINKVVTKEAIVEHLWGDNIDMDDNYDFVYAHIKNLRKKLMQGGCPDHIKAIYGMGYKFTAIEEKKR</sequence>
<dbReference type="InterPro" id="IPR011006">
    <property type="entry name" value="CheY-like_superfamily"/>
</dbReference>
<dbReference type="InterPro" id="IPR016032">
    <property type="entry name" value="Sig_transdc_resp-reg_C-effctor"/>
</dbReference>
<evidence type="ECO:0000256" key="2">
    <source>
        <dbReference type="ARBA" id="ARBA00023012"/>
    </source>
</evidence>
<dbReference type="GO" id="GO:0006355">
    <property type="term" value="P:regulation of DNA-templated transcription"/>
    <property type="evidence" value="ECO:0007669"/>
    <property type="project" value="InterPro"/>
</dbReference>
<organism evidence="10 11">
    <name type="scientific">Puia dinghuensis</name>
    <dbReference type="NCBI Taxonomy" id="1792502"/>
    <lineage>
        <taxon>Bacteria</taxon>
        <taxon>Pseudomonadati</taxon>
        <taxon>Bacteroidota</taxon>
        <taxon>Chitinophagia</taxon>
        <taxon>Chitinophagales</taxon>
        <taxon>Chitinophagaceae</taxon>
        <taxon>Puia</taxon>
    </lineage>
</organism>
<evidence type="ECO:0000256" key="7">
    <source>
        <dbReference type="PROSITE-ProRule" id="PRU01091"/>
    </source>
</evidence>
<reference evidence="10" key="1">
    <citation type="journal article" date="2014" name="Int. J. Syst. Evol. Microbiol.">
        <title>Complete genome sequence of Corynebacterium casei LMG S-19264T (=DSM 44701T), isolated from a smear-ripened cheese.</title>
        <authorList>
            <consortium name="US DOE Joint Genome Institute (JGI-PGF)"/>
            <person name="Walter F."/>
            <person name="Albersmeier A."/>
            <person name="Kalinowski J."/>
            <person name="Ruckert C."/>
        </authorList>
    </citation>
    <scope>NUCLEOTIDE SEQUENCE</scope>
    <source>
        <strain evidence="10">CGMCC 1.15448</strain>
    </source>
</reference>
<dbReference type="InterPro" id="IPR036388">
    <property type="entry name" value="WH-like_DNA-bd_sf"/>
</dbReference>
<dbReference type="EMBL" id="BMJC01000001">
    <property type="protein sequence ID" value="GGA90532.1"/>
    <property type="molecule type" value="Genomic_DNA"/>
</dbReference>
<dbReference type="SMART" id="SM00862">
    <property type="entry name" value="Trans_reg_C"/>
    <property type="match status" value="1"/>
</dbReference>
<accession>A0A8J2XSC9</accession>
<dbReference type="GO" id="GO:0000156">
    <property type="term" value="F:phosphorelay response regulator activity"/>
    <property type="evidence" value="ECO:0007669"/>
    <property type="project" value="TreeGrafter"/>
</dbReference>
<keyword evidence="11" id="KW-1185">Reference proteome</keyword>
<dbReference type="Proteomes" id="UP000607559">
    <property type="component" value="Unassembled WGS sequence"/>
</dbReference>
<dbReference type="Gene3D" id="6.10.250.690">
    <property type="match status" value="1"/>
</dbReference>
<dbReference type="SMART" id="SM00448">
    <property type="entry name" value="REC"/>
    <property type="match status" value="1"/>
</dbReference>
<dbReference type="GO" id="GO:0000976">
    <property type="term" value="F:transcription cis-regulatory region binding"/>
    <property type="evidence" value="ECO:0007669"/>
    <property type="project" value="TreeGrafter"/>
</dbReference>
<dbReference type="Gene3D" id="3.40.50.2300">
    <property type="match status" value="1"/>
</dbReference>
<evidence type="ECO:0000259" key="9">
    <source>
        <dbReference type="PROSITE" id="PS51755"/>
    </source>
</evidence>
<evidence type="ECO:0000256" key="5">
    <source>
        <dbReference type="ARBA" id="ARBA00023163"/>
    </source>
</evidence>
<dbReference type="SUPFAM" id="SSF46894">
    <property type="entry name" value="C-terminal effector domain of the bipartite response regulators"/>
    <property type="match status" value="1"/>
</dbReference>
<gene>
    <name evidence="10" type="ORF">GCM10011511_12230</name>
</gene>
<proteinExistence type="predicted"/>
<dbReference type="PROSITE" id="PS51755">
    <property type="entry name" value="OMPR_PHOB"/>
    <property type="match status" value="1"/>
</dbReference>
<evidence type="ECO:0000259" key="8">
    <source>
        <dbReference type="PROSITE" id="PS50110"/>
    </source>
</evidence>
<dbReference type="Pfam" id="PF00486">
    <property type="entry name" value="Trans_reg_C"/>
    <property type="match status" value="1"/>
</dbReference>
<dbReference type="PROSITE" id="PS50110">
    <property type="entry name" value="RESPONSE_REGULATORY"/>
    <property type="match status" value="1"/>
</dbReference>
<dbReference type="PANTHER" id="PTHR48111:SF22">
    <property type="entry name" value="REGULATOR OF RPOS"/>
    <property type="match status" value="1"/>
</dbReference>